<evidence type="ECO:0000256" key="1">
    <source>
        <dbReference type="SAM" id="Phobius"/>
    </source>
</evidence>
<keyword evidence="1" id="KW-1133">Transmembrane helix</keyword>
<keyword evidence="3" id="KW-1185">Reference proteome</keyword>
<reference evidence="2" key="2">
    <citation type="submission" date="2022-06" db="UniProtKB">
        <authorList>
            <consortium name="EnsemblMetazoa"/>
        </authorList>
    </citation>
    <scope>IDENTIFICATION</scope>
    <source>
        <strain evidence="2">p50T (Dazao)</strain>
    </source>
</reference>
<evidence type="ECO:0000313" key="3">
    <source>
        <dbReference type="Proteomes" id="UP000005204"/>
    </source>
</evidence>
<dbReference type="EnsemblMetazoa" id="XM_038010959.1">
    <property type="protein sequence ID" value="XP_037866887.1"/>
    <property type="gene ID" value="LOC101743772"/>
</dbReference>
<keyword evidence="1" id="KW-0812">Transmembrane</keyword>
<dbReference type="Proteomes" id="UP000005204">
    <property type="component" value="Unassembled WGS sequence"/>
</dbReference>
<organism evidence="2 3">
    <name type="scientific">Bombyx mori</name>
    <name type="common">Silk moth</name>
    <dbReference type="NCBI Taxonomy" id="7091"/>
    <lineage>
        <taxon>Eukaryota</taxon>
        <taxon>Metazoa</taxon>
        <taxon>Ecdysozoa</taxon>
        <taxon>Arthropoda</taxon>
        <taxon>Hexapoda</taxon>
        <taxon>Insecta</taxon>
        <taxon>Pterygota</taxon>
        <taxon>Neoptera</taxon>
        <taxon>Endopterygota</taxon>
        <taxon>Lepidoptera</taxon>
        <taxon>Glossata</taxon>
        <taxon>Ditrysia</taxon>
        <taxon>Bombycoidea</taxon>
        <taxon>Bombycidae</taxon>
        <taxon>Bombycinae</taxon>
        <taxon>Bombyx</taxon>
    </lineage>
</organism>
<reference evidence="3" key="1">
    <citation type="journal article" date="2008" name="Insect Biochem. Mol. Biol.">
        <title>The genome of a lepidopteran model insect, the silkworm Bombyx mori.</title>
        <authorList>
            <consortium name="International Silkworm Genome Consortium"/>
        </authorList>
    </citation>
    <scope>NUCLEOTIDE SEQUENCE [LARGE SCALE GENOMIC DNA]</scope>
    <source>
        <strain evidence="3">p50T</strain>
    </source>
</reference>
<name>A0A8R2QTL8_BOMMO</name>
<sequence length="121" mass="14590">MFDSSLKHACMLPKPPHYLNLYPTAGFLKRQIYKYRNLTLPVEWHHGSAQFIRSQMALRLEWDRQVALNNWLIWHPYSTIKFYWDFYFVLITFAAMGYMPMQVRIPTIISSYTPMRSHLLM</sequence>
<feature type="transmembrane region" description="Helical" evidence="1">
    <location>
        <begin position="82"/>
        <end position="101"/>
    </location>
</feature>
<proteinExistence type="predicted"/>
<dbReference type="AlphaFoldDB" id="A0A8R2QTL8"/>
<accession>A0A8R2QTL8</accession>
<evidence type="ECO:0000313" key="2">
    <source>
        <dbReference type="EnsemblMetazoa" id="XP_037866887.1"/>
    </source>
</evidence>
<protein>
    <submittedName>
        <fullName evidence="2">Uncharacterized protein</fullName>
    </submittedName>
</protein>
<keyword evidence="1" id="KW-0472">Membrane</keyword>